<protein>
    <submittedName>
        <fullName evidence="2">Tripartite tricarboxylate transporter substrate binding protein</fullName>
    </submittedName>
</protein>
<dbReference type="KEGG" id="ptaw:DW352_19660"/>
<evidence type="ECO:0000313" key="2">
    <source>
        <dbReference type="EMBL" id="AXK82543.1"/>
    </source>
</evidence>
<dbReference type="PIRSF" id="PIRSF017082">
    <property type="entry name" value="YflP"/>
    <property type="match status" value="1"/>
</dbReference>
<dbReference type="InterPro" id="IPR042100">
    <property type="entry name" value="Bug_dom1"/>
</dbReference>
<evidence type="ECO:0000256" key="1">
    <source>
        <dbReference type="ARBA" id="ARBA00006987"/>
    </source>
</evidence>
<gene>
    <name evidence="2" type="ORF">DW352_19660</name>
</gene>
<dbReference type="Pfam" id="PF03401">
    <property type="entry name" value="TctC"/>
    <property type="match status" value="1"/>
</dbReference>
<dbReference type="EMBL" id="CP031417">
    <property type="protein sequence ID" value="AXK82543.1"/>
    <property type="molecule type" value="Genomic_DNA"/>
</dbReference>
<dbReference type="PANTHER" id="PTHR42928">
    <property type="entry name" value="TRICARBOXYLATE-BINDING PROTEIN"/>
    <property type="match status" value="1"/>
</dbReference>
<dbReference type="Proteomes" id="UP000254889">
    <property type="component" value="Chromosome"/>
</dbReference>
<sequence>MSQSARVAAPLRNAPLIDGSALSQAASIKQAANKTALMGGSAMANAVRSLLCLSLLAGLVAGAPQIASAQKYPDRPVRIILPLGAGGVGDISTRIVADKLGEKLGQRFIVENMPAAGGIAAAKAAISAPADGYTLILFTGGVSSSVPLYKDLGYDPLKDFAPISSMGYFDCLAVSNGESQYKSLQDFLKASKEKPGTLNVGVISGGGVQMLTANYLKQTAQADFVIVPFKTTPDAIIALLRNDVQMVIDFYAALKGGISDGKLRPIAWMGPTPSPALPDVKTADQQGAKGLRAQSWNSYYVKAGTPPAVIATINKALHEVVADPGVKKRLLDLGIDSRASTPEQMDAQMRGDIKLWTDVIEKAGIEKR</sequence>
<name>A0A346A046_9HYPH</name>
<dbReference type="OrthoDB" id="8678477at2"/>
<keyword evidence="3" id="KW-1185">Reference proteome</keyword>
<dbReference type="Gene3D" id="3.40.190.150">
    <property type="entry name" value="Bordetella uptake gene, domain 1"/>
    <property type="match status" value="1"/>
</dbReference>
<organism evidence="2 3">
    <name type="scientific">Pseudolabrys taiwanensis</name>
    <dbReference type="NCBI Taxonomy" id="331696"/>
    <lineage>
        <taxon>Bacteria</taxon>
        <taxon>Pseudomonadati</taxon>
        <taxon>Pseudomonadota</taxon>
        <taxon>Alphaproteobacteria</taxon>
        <taxon>Hyphomicrobiales</taxon>
        <taxon>Xanthobacteraceae</taxon>
        <taxon>Pseudolabrys</taxon>
    </lineage>
</organism>
<proteinExistence type="inferred from homology"/>
<accession>A0A346A046</accession>
<comment type="similarity">
    <text evidence="1">Belongs to the UPF0065 (bug) family.</text>
</comment>
<dbReference type="InterPro" id="IPR005064">
    <property type="entry name" value="BUG"/>
</dbReference>
<reference evidence="2 3" key="1">
    <citation type="submission" date="2018-07" db="EMBL/GenBank/DDBJ databases">
        <authorList>
            <person name="Quirk P.G."/>
            <person name="Krulwich T.A."/>
        </authorList>
    </citation>
    <scope>NUCLEOTIDE SEQUENCE [LARGE SCALE GENOMIC DNA]</scope>
    <source>
        <strain evidence="2 3">CC-BB4</strain>
    </source>
</reference>
<dbReference type="PANTHER" id="PTHR42928:SF5">
    <property type="entry name" value="BLR1237 PROTEIN"/>
    <property type="match status" value="1"/>
</dbReference>
<dbReference type="AlphaFoldDB" id="A0A346A046"/>
<dbReference type="SUPFAM" id="SSF53850">
    <property type="entry name" value="Periplasmic binding protein-like II"/>
    <property type="match status" value="1"/>
</dbReference>
<evidence type="ECO:0000313" key="3">
    <source>
        <dbReference type="Proteomes" id="UP000254889"/>
    </source>
</evidence>
<dbReference type="Gene3D" id="3.40.190.10">
    <property type="entry name" value="Periplasmic binding protein-like II"/>
    <property type="match status" value="1"/>
</dbReference>